<evidence type="ECO:0000313" key="1">
    <source>
        <dbReference type="EMBL" id="KAG7310423.1"/>
    </source>
</evidence>
<keyword evidence="2" id="KW-1185">Reference proteome</keyword>
<name>A0ABQ7QZG1_PLUXY</name>
<gene>
    <name evidence="1" type="ORF">JYU34_003200</name>
</gene>
<evidence type="ECO:0000313" key="2">
    <source>
        <dbReference type="Proteomes" id="UP000823941"/>
    </source>
</evidence>
<protein>
    <submittedName>
        <fullName evidence="1">Uncharacterized protein</fullName>
    </submittedName>
</protein>
<dbReference type="EMBL" id="JAHIBW010000005">
    <property type="protein sequence ID" value="KAG7310423.1"/>
    <property type="molecule type" value="Genomic_DNA"/>
</dbReference>
<accession>A0ABQ7QZG1</accession>
<organism evidence="1 2">
    <name type="scientific">Plutella xylostella</name>
    <name type="common">Diamondback moth</name>
    <name type="synonym">Plutella maculipennis</name>
    <dbReference type="NCBI Taxonomy" id="51655"/>
    <lineage>
        <taxon>Eukaryota</taxon>
        <taxon>Metazoa</taxon>
        <taxon>Ecdysozoa</taxon>
        <taxon>Arthropoda</taxon>
        <taxon>Hexapoda</taxon>
        <taxon>Insecta</taxon>
        <taxon>Pterygota</taxon>
        <taxon>Neoptera</taxon>
        <taxon>Endopterygota</taxon>
        <taxon>Lepidoptera</taxon>
        <taxon>Glossata</taxon>
        <taxon>Ditrysia</taxon>
        <taxon>Yponomeutoidea</taxon>
        <taxon>Plutellidae</taxon>
        <taxon>Plutella</taxon>
    </lineage>
</organism>
<proteinExistence type="predicted"/>
<dbReference type="Proteomes" id="UP000823941">
    <property type="component" value="Chromosome 5"/>
</dbReference>
<reference evidence="1 2" key="1">
    <citation type="submission" date="2021-06" db="EMBL/GenBank/DDBJ databases">
        <title>A haploid diamondback moth (Plutella xylostella L.) genome assembly resolves 31 chromosomes and identifies a diamide resistance mutation.</title>
        <authorList>
            <person name="Ward C.M."/>
            <person name="Perry K.D."/>
            <person name="Baker G."/>
            <person name="Powis K."/>
            <person name="Heckel D.G."/>
            <person name="Baxter S.W."/>
        </authorList>
    </citation>
    <scope>NUCLEOTIDE SEQUENCE [LARGE SCALE GENOMIC DNA]</scope>
    <source>
        <strain evidence="1 2">LV</strain>
        <tissue evidence="1">Single pupa</tissue>
    </source>
</reference>
<sequence length="195" mass="23061">MRWIEANLLKELLELVAKNKNRPWNLTMREHKHRTQVRLWLKTERCLDIWDILRTSKNNTYSDNGVFRDTMCIVQYYHVQGQKLTIQEKEAIESTVSRLIKEHNTLNKVPNEAALQQHYVKPELFSKNKNFNVCFECYLPLPACRIRCELCSLVSFCNLHCLEVNCRRPNCHPCSEYLKLKLFPEKVINGTPSPL</sequence>
<comment type="caution">
    <text evidence="1">The sequence shown here is derived from an EMBL/GenBank/DDBJ whole genome shotgun (WGS) entry which is preliminary data.</text>
</comment>